<evidence type="ECO:0000256" key="6">
    <source>
        <dbReference type="PROSITE-ProRule" id="PRU00884"/>
    </source>
</evidence>
<feature type="domain" description="Ephrin RBD" evidence="10">
    <location>
        <begin position="27"/>
        <end position="173"/>
    </location>
</feature>
<dbReference type="EMBL" id="VCGU01000009">
    <property type="protein sequence ID" value="TRY70857.1"/>
    <property type="molecule type" value="Genomic_DNA"/>
</dbReference>
<reference evidence="11 12" key="1">
    <citation type="journal article" date="2018" name="Nat. Ecol. Evol.">
        <title>Genomic signatures of mitonuclear coevolution across populations of Tigriopus californicus.</title>
        <authorList>
            <person name="Barreto F.S."/>
            <person name="Watson E.T."/>
            <person name="Lima T.G."/>
            <person name="Willett C.S."/>
            <person name="Edmands S."/>
            <person name="Li W."/>
            <person name="Burton R.S."/>
        </authorList>
    </citation>
    <scope>NUCLEOTIDE SEQUENCE [LARGE SCALE GENOMIC DNA]</scope>
    <source>
        <strain evidence="11 12">San Diego</strain>
    </source>
</reference>
<dbReference type="Proteomes" id="UP000318571">
    <property type="component" value="Chromosome 9"/>
</dbReference>
<dbReference type="CDD" id="cd02675">
    <property type="entry name" value="Ephrin_ectodomain"/>
    <property type="match status" value="1"/>
</dbReference>
<feature type="signal peptide" evidence="9">
    <location>
        <begin position="1"/>
        <end position="26"/>
    </location>
</feature>
<keyword evidence="5" id="KW-0325">Glycoprotein</keyword>
<protein>
    <recommendedName>
        <fullName evidence="10">Ephrin RBD domain-containing protein</fullName>
    </recommendedName>
</protein>
<keyword evidence="12" id="KW-1185">Reference proteome</keyword>
<dbReference type="SUPFAM" id="SSF49503">
    <property type="entry name" value="Cupredoxins"/>
    <property type="match status" value="1"/>
</dbReference>
<dbReference type="PRINTS" id="PR01347">
    <property type="entry name" value="EPHRIN"/>
</dbReference>
<keyword evidence="4" id="KW-1015">Disulfide bond</keyword>
<comment type="subcellular location">
    <subcellularLocation>
        <location evidence="1">Membrane</location>
    </subcellularLocation>
</comment>
<comment type="similarity">
    <text evidence="6 7">Belongs to the ephrin family.</text>
</comment>
<accession>A0A553NZK4</accession>
<sequence length="312" mass="35525">MTGTQKEFFTAPFWLLLAMSITVAQSTRIHYIHWNSSNPIFRIDNTDHIIDVNTGNLPWEYDQANIICPVYYGLDSQSGSQMDERYIIYNVSKEEYQTCRITNPRPHVIAMCDKPSQVKYFTITFRSFTPSPGGMEFKPGQDYYFISTSATNDLDRKVGGRCTTHNMKVVFKVAQNGSTSVESPYFPGKPVLNSPRLDGEETGFKGSLTRSGGESSPSSSSFLYPREEVARQQEVHEDNLIYKRLKDTPEEAMVSYSENEVIKQEASRMQRAGDGDGEPGDISQNSSDLRSPLWLSKWSWVWVSLTWAWVLR</sequence>
<organism evidence="11 12">
    <name type="scientific">Tigriopus californicus</name>
    <name type="common">Marine copepod</name>
    <dbReference type="NCBI Taxonomy" id="6832"/>
    <lineage>
        <taxon>Eukaryota</taxon>
        <taxon>Metazoa</taxon>
        <taxon>Ecdysozoa</taxon>
        <taxon>Arthropoda</taxon>
        <taxon>Crustacea</taxon>
        <taxon>Multicrustacea</taxon>
        <taxon>Hexanauplia</taxon>
        <taxon>Copepoda</taxon>
        <taxon>Harpacticoida</taxon>
        <taxon>Harpacticidae</taxon>
        <taxon>Tigriopus</taxon>
    </lineage>
</organism>
<dbReference type="PANTHER" id="PTHR11304:SF29">
    <property type="entry name" value="EPHRIN"/>
    <property type="match status" value="1"/>
</dbReference>
<keyword evidence="2 9" id="KW-0732">Signal</keyword>
<evidence type="ECO:0000256" key="8">
    <source>
        <dbReference type="SAM" id="MobiDB-lite"/>
    </source>
</evidence>
<keyword evidence="3 7" id="KW-0472">Membrane</keyword>
<proteinExistence type="inferred from homology"/>
<dbReference type="Gene3D" id="2.60.40.420">
    <property type="entry name" value="Cupredoxins - blue copper proteins"/>
    <property type="match status" value="1"/>
</dbReference>
<evidence type="ECO:0000313" key="12">
    <source>
        <dbReference type="Proteomes" id="UP000318571"/>
    </source>
</evidence>
<dbReference type="InterPro" id="IPR031328">
    <property type="entry name" value="Ephrin"/>
</dbReference>
<feature type="region of interest" description="Disordered" evidence="8">
    <location>
        <begin position="184"/>
        <end position="225"/>
    </location>
</feature>
<dbReference type="Pfam" id="PF00812">
    <property type="entry name" value="Ephrin"/>
    <property type="match status" value="1"/>
</dbReference>
<name>A0A553NZK4_TIGCA</name>
<evidence type="ECO:0000313" key="11">
    <source>
        <dbReference type="EMBL" id="TRY70857.1"/>
    </source>
</evidence>
<feature type="compositionally biased region" description="Low complexity" evidence="8">
    <location>
        <begin position="211"/>
        <end position="221"/>
    </location>
</feature>
<evidence type="ECO:0000256" key="4">
    <source>
        <dbReference type="ARBA" id="ARBA00023157"/>
    </source>
</evidence>
<evidence type="ECO:0000256" key="1">
    <source>
        <dbReference type="ARBA" id="ARBA00004370"/>
    </source>
</evidence>
<evidence type="ECO:0000256" key="3">
    <source>
        <dbReference type="ARBA" id="ARBA00023136"/>
    </source>
</evidence>
<dbReference type="PANTHER" id="PTHR11304">
    <property type="entry name" value="EPHRIN"/>
    <property type="match status" value="1"/>
</dbReference>
<evidence type="ECO:0000256" key="7">
    <source>
        <dbReference type="RuleBase" id="RU004375"/>
    </source>
</evidence>
<feature type="compositionally biased region" description="Basic and acidic residues" evidence="8">
    <location>
        <begin position="260"/>
        <end position="274"/>
    </location>
</feature>
<dbReference type="GO" id="GO:0046875">
    <property type="term" value="F:ephrin receptor binding"/>
    <property type="evidence" value="ECO:0007669"/>
    <property type="project" value="TreeGrafter"/>
</dbReference>
<feature type="region of interest" description="Disordered" evidence="8">
    <location>
        <begin position="256"/>
        <end position="286"/>
    </location>
</feature>
<feature type="chain" id="PRO_5021811527" description="Ephrin RBD domain-containing protein" evidence="9">
    <location>
        <begin position="27"/>
        <end position="312"/>
    </location>
</feature>
<evidence type="ECO:0000256" key="5">
    <source>
        <dbReference type="ARBA" id="ARBA00023180"/>
    </source>
</evidence>
<evidence type="ECO:0000259" key="10">
    <source>
        <dbReference type="PROSITE" id="PS51551"/>
    </source>
</evidence>
<comment type="caution">
    <text evidence="6">Lacks conserved residue(s) required for the propagation of feature annotation.</text>
</comment>
<evidence type="ECO:0000256" key="9">
    <source>
        <dbReference type="SAM" id="SignalP"/>
    </source>
</evidence>
<gene>
    <name evidence="11" type="ORF">TCAL_10289</name>
</gene>
<dbReference type="PROSITE" id="PS51551">
    <property type="entry name" value="EPHRIN_RBD_2"/>
    <property type="match status" value="1"/>
</dbReference>
<dbReference type="GO" id="GO:0007411">
    <property type="term" value="P:axon guidance"/>
    <property type="evidence" value="ECO:0007669"/>
    <property type="project" value="TreeGrafter"/>
</dbReference>
<comment type="caution">
    <text evidence="11">The sequence shown here is derived from an EMBL/GenBank/DDBJ whole genome shotgun (WGS) entry which is preliminary data.</text>
</comment>
<dbReference type="InterPro" id="IPR001799">
    <property type="entry name" value="Ephrin_RBD"/>
</dbReference>
<dbReference type="GO" id="GO:0048013">
    <property type="term" value="P:ephrin receptor signaling pathway"/>
    <property type="evidence" value="ECO:0007669"/>
    <property type="project" value="TreeGrafter"/>
</dbReference>
<dbReference type="InterPro" id="IPR008972">
    <property type="entry name" value="Cupredoxin"/>
</dbReference>
<dbReference type="STRING" id="6832.A0A553NZK4"/>
<dbReference type="GO" id="GO:0005886">
    <property type="term" value="C:plasma membrane"/>
    <property type="evidence" value="ECO:0007669"/>
    <property type="project" value="TreeGrafter"/>
</dbReference>
<evidence type="ECO:0000256" key="2">
    <source>
        <dbReference type="ARBA" id="ARBA00022729"/>
    </source>
</evidence>
<dbReference type="AlphaFoldDB" id="A0A553NZK4"/>